<keyword evidence="3" id="KW-1185">Reference proteome</keyword>
<accession>A0A9X0DJ40</accession>
<comment type="caution">
    <text evidence="2">The sequence shown here is derived from an EMBL/GenBank/DDBJ whole genome shotgun (WGS) entry which is preliminary data.</text>
</comment>
<name>A0A9X0DJ40_9HELO</name>
<dbReference type="EMBL" id="JAPEIS010000007">
    <property type="protein sequence ID" value="KAJ8064290.1"/>
    <property type="molecule type" value="Genomic_DNA"/>
</dbReference>
<gene>
    <name evidence="2" type="ORF">OCU04_006636</name>
</gene>
<dbReference type="OrthoDB" id="3520682at2759"/>
<dbReference type="Proteomes" id="UP001152300">
    <property type="component" value="Unassembled WGS sequence"/>
</dbReference>
<dbReference type="AlphaFoldDB" id="A0A9X0DJ40"/>
<organism evidence="2 3">
    <name type="scientific">Sclerotinia nivalis</name>
    <dbReference type="NCBI Taxonomy" id="352851"/>
    <lineage>
        <taxon>Eukaryota</taxon>
        <taxon>Fungi</taxon>
        <taxon>Dikarya</taxon>
        <taxon>Ascomycota</taxon>
        <taxon>Pezizomycotina</taxon>
        <taxon>Leotiomycetes</taxon>
        <taxon>Helotiales</taxon>
        <taxon>Sclerotiniaceae</taxon>
        <taxon>Sclerotinia</taxon>
    </lineage>
</organism>
<protein>
    <submittedName>
        <fullName evidence="2">Uncharacterized protein</fullName>
    </submittedName>
</protein>
<evidence type="ECO:0000313" key="3">
    <source>
        <dbReference type="Proteomes" id="UP001152300"/>
    </source>
</evidence>
<evidence type="ECO:0000256" key="1">
    <source>
        <dbReference type="SAM" id="MobiDB-lite"/>
    </source>
</evidence>
<evidence type="ECO:0000313" key="2">
    <source>
        <dbReference type="EMBL" id="KAJ8064290.1"/>
    </source>
</evidence>
<sequence>MFIGWAYNGANQNLQTQDLFNQQICTLDDRLRAIWSFLFFAEKYSFDELQDEILQLLIDACKKDESPLCILHARKCHENTSPKSKTRVFFIGFIAFVLQKLDTKGNWREREVALNCDLAQSSEEILVDLLDLPEGSSIRNWDKKLSGPHEASACTHHQHGPKKACPQKSPKNSSSAMSSMTVLFEDDCDFDGEV</sequence>
<proteinExistence type="predicted"/>
<reference evidence="2" key="1">
    <citation type="submission" date="2022-11" db="EMBL/GenBank/DDBJ databases">
        <title>Genome Resource of Sclerotinia nivalis Strain SnTB1, a Plant Pathogen Isolated from American Ginseng.</title>
        <authorList>
            <person name="Fan S."/>
        </authorList>
    </citation>
    <scope>NUCLEOTIDE SEQUENCE</scope>
    <source>
        <strain evidence="2">SnTB1</strain>
    </source>
</reference>
<feature type="region of interest" description="Disordered" evidence="1">
    <location>
        <begin position="149"/>
        <end position="178"/>
    </location>
</feature>